<name>A0ABV0X8V0_9TELE</name>
<comment type="caution">
    <text evidence="2">The sequence shown here is derived from an EMBL/GenBank/DDBJ whole genome shotgun (WGS) entry which is preliminary data.</text>
</comment>
<gene>
    <name evidence="2" type="ORF">XENORESO_005774</name>
</gene>
<evidence type="ECO:0000256" key="1">
    <source>
        <dbReference type="SAM" id="MobiDB-lite"/>
    </source>
</evidence>
<proteinExistence type="predicted"/>
<feature type="region of interest" description="Disordered" evidence="1">
    <location>
        <begin position="1"/>
        <end position="85"/>
    </location>
</feature>
<feature type="non-terminal residue" evidence="2">
    <location>
        <position position="1"/>
    </location>
</feature>
<dbReference type="Proteomes" id="UP001444071">
    <property type="component" value="Unassembled WGS sequence"/>
</dbReference>
<protein>
    <submittedName>
        <fullName evidence="2">Uncharacterized protein</fullName>
    </submittedName>
</protein>
<evidence type="ECO:0000313" key="3">
    <source>
        <dbReference type="Proteomes" id="UP001444071"/>
    </source>
</evidence>
<feature type="compositionally biased region" description="Polar residues" evidence="1">
    <location>
        <begin position="32"/>
        <end position="61"/>
    </location>
</feature>
<dbReference type="EMBL" id="JAHRIM010092123">
    <property type="protein sequence ID" value="MEQ2277643.1"/>
    <property type="molecule type" value="Genomic_DNA"/>
</dbReference>
<keyword evidence="3" id="KW-1185">Reference proteome</keyword>
<accession>A0ABV0X8V0</accession>
<evidence type="ECO:0000313" key="2">
    <source>
        <dbReference type="EMBL" id="MEQ2277643.1"/>
    </source>
</evidence>
<sequence>LPSGQAGSLSEIPSAAYQPVSLHGTLPRSRRGGTNISLSNNTRDPKTNQAQPLLSGNTSLPSGHVLQPMTSSLGRNISDDFKSSR</sequence>
<organism evidence="2 3">
    <name type="scientific">Xenotaenia resolanae</name>
    <dbReference type="NCBI Taxonomy" id="208358"/>
    <lineage>
        <taxon>Eukaryota</taxon>
        <taxon>Metazoa</taxon>
        <taxon>Chordata</taxon>
        <taxon>Craniata</taxon>
        <taxon>Vertebrata</taxon>
        <taxon>Euteleostomi</taxon>
        <taxon>Actinopterygii</taxon>
        <taxon>Neopterygii</taxon>
        <taxon>Teleostei</taxon>
        <taxon>Neoteleostei</taxon>
        <taxon>Acanthomorphata</taxon>
        <taxon>Ovalentaria</taxon>
        <taxon>Atherinomorphae</taxon>
        <taxon>Cyprinodontiformes</taxon>
        <taxon>Goodeidae</taxon>
        <taxon>Xenotaenia</taxon>
    </lineage>
</organism>
<reference evidence="2 3" key="1">
    <citation type="submission" date="2021-06" db="EMBL/GenBank/DDBJ databases">
        <authorList>
            <person name="Palmer J.M."/>
        </authorList>
    </citation>
    <scope>NUCLEOTIDE SEQUENCE [LARGE SCALE GENOMIC DNA]</scope>
    <source>
        <strain evidence="2 3">XR_2019</strain>
        <tissue evidence="2">Muscle</tissue>
    </source>
</reference>